<sequence>MPLQYDQNLLGRSNPNLSCLPAGDRLGGNLELDVVMVFSSLIRGSGRSLHYILPGLFGGIFILKTTLKRTVHSINAVQVRNLAQSADARCFERRKYRNMPPSCLRHPASMHQASLSSGTFRLPSTSPYRTGLELCIYCVEARSLNAFFICGEPRWLCIRPRTHERSRYGVSHSRGAISHSVPAGYPSGDAFSRRSSA</sequence>
<gene>
    <name evidence="1" type="ORF">MVEN_02003500</name>
</gene>
<dbReference type="AlphaFoldDB" id="A0A8H6XDB6"/>
<evidence type="ECO:0000313" key="1">
    <source>
        <dbReference type="EMBL" id="KAF7339255.1"/>
    </source>
</evidence>
<organism evidence="1 2">
    <name type="scientific">Mycena venus</name>
    <dbReference type="NCBI Taxonomy" id="2733690"/>
    <lineage>
        <taxon>Eukaryota</taxon>
        <taxon>Fungi</taxon>
        <taxon>Dikarya</taxon>
        <taxon>Basidiomycota</taxon>
        <taxon>Agaricomycotina</taxon>
        <taxon>Agaricomycetes</taxon>
        <taxon>Agaricomycetidae</taxon>
        <taxon>Agaricales</taxon>
        <taxon>Marasmiineae</taxon>
        <taxon>Mycenaceae</taxon>
        <taxon>Mycena</taxon>
    </lineage>
</organism>
<keyword evidence="2" id="KW-1185">Reference proteome</keyword>
<reference evidence="1" key="1">
    <citation type="submission" date="2020-05" db="EMBL/GenBank/DDBJ databases">
        <title>Mycena genomes resolve the evolution of fungal bioluminescence.</title>
        <authorList>
            <person name="Tsai I.J."/>
        </authorList>
    </citation>
    <scope>NUCLEOTIDE SEQUENCE</scope>
    <source>
        <strain evidence="1">CCC161011</strain>
    </source>
</reference>
<name>A0A8H6XDB6_9AGAR</name>
<dbReference type="EMBL" id="JACAZI010000020">
    <property type="protein sequence ID" value="KAF7339255.1"/>
    <property type="molecule type" value="Genomic_DNA"/>
</dbReference>
<evidence type="ECO:0000313" key="2">
    <source>
        <dbReference type="Proteomes" id="UP000620124"/>
    </source>
</evidence>
<dbReference type="OrthoDB" id="3051967at2759"/>
<comment type="caution">
    <text evidence="1">The sequence shown here is derived from an EMBL/GenBank/DDBJ whole genome shotgun (WGS) entry which is preliminary data.</text>
</comment>
<dbReference type="Proteomes" id="UP000620124">
    <property type="component" value="Unassembled WGS sequence"/>
</dbReference>
<proteinExistence type="predicted"/>
<accession>A0A8H6XDB6</accession>
<protein>
    <submittedName>
        <fullName evidence="1">Uncharacterized protein</fullName>
    </submittedName>
</protein>